<dbReference type="InParanoid" id="D3BKA8"/>
<proteinExistence type="predicted"/>
<dbReference type="PANTHER" id="PTHR31596">
    <property type="entry name" value="T-CELL ACTIVATION INHIBITOR, MITOCHONDRIAL"/>
    <property type="match status" value="1"/>
</dbReference>
<feature type="region of interest" description="Disordered" evidence="1">
    <location>
        <begin position="64"/>
        <end position="93"/>
    </location>
</feature>
<feature type="domain" description="DUF4460" evidence="2">
    <location>
        <begin position="90"/>
        <end position="194"/>
    </location>
</feature>
<evidence type="ECO:0000256" key="1">
    <source>
        <dbReference type="SAM" id="MobiDB-lite"/>
    </source>
</evidence>
<dbReference type="AlphaFoldDB" id="D3BKA8"/>
<dbReference type="InterPro" id="IPR027986">
    <property type="entry name" value="TCAIM"/>
</dbReference>
<dbReference type="Proteomes" id="UP000001396">
    <property type="component" value="Unassembled WGS sequence"/>
</dbReference>
<dbReference type="Pfam" id="PF14687">
    <property type="entry name" value="DUF4460"/>
    <property type="match status" value="1"/>
</dbReference>
<dbReference type="EMBL" id="ADBJ01000038">
    <property type="protein sequence ID" value="EFA78338.1"/>
    <property type="molecule type" value="Genomic_DNA"/>
</dbReference>
<evidence type="ECO:0000313" key="3">
    <source>
        <dbReference type="EMBL" id="EFA78338.1"/>
    </source>
</evidence>
<dbReference type="GeneID" id="31364465"/>
<organism evidence="3 4">
    <name type="scientific">Heterostelium pallidum (strain ATCC 26659 / Pp 5 / PN500)</name>
    <name type="common">Cellular slime mold</name>
    <name type="synonym">Polysphondylium pallidum</name>
    <dbReference type="NCBI Taxonomy" id="670386"/>
    <lineage>
        <taxon>Eukaryota</taxon>
        <taxon>Amoebozoa</taxon>
        <taxon>Evosea</taxon>
        <taxon>Eumycetozoa</taxon>
        <taxon>Dictyostelia</taxon>
        <taxon>Acytosteliales</taxon>
        <taxon>Acytosteliaceae</taxon>
        <taxon>Heterostelium</taxon>
    </lineage>
</organism>
<feature type="compositionally biased region" description="Low complexity" evidence="1">
    <location>
        <begin position="317"/>
        <end position="331"/>
    </location>
</feature>
<feature type="compositionally biased region" description="Basic residues" evidence="1">
    <location>
        <begin position="64"/>
        <end position="80"/>
    </location>
</feature>
<gene>
    <name evidence="3" type="ORF">PPL_08989</name>
</gene>
<dbReference type="RefSeq" id="XP_020430463.1">
    <property type="nucleotide sequence ID" value="XM_020579788.1"/>
</dbReference>
<accession>D3BKA8</accession>
<dbReference type="InterPro" id="IPR028031">
    <property type="entry name" value="DUF4460"/>
</dbReference>
<dbReference type="PANTHER" id="PTHR31596:SF9">
    <property type="entry name" value="DUF4460 DOMAIN-CONTAINING PROTEIN"/>
    <property type="match status" value="1"/>
</dbReference>
<dbReference type="OMA" id="MEHKIRV"/>
<protein>
    <recommendedName>
        <fullName evidence="2">DUF4460 domain-containing protein</fullName>
    </recommendedName>
</protein>
<keyword evidence="4" id="KW-1185">Reference proteome</keyword>
<dbReference type="GO" id="GO:0005739">
    <property type="term" value="C:mitochondrion"/>
    <property type="evidence" value="ECO:0007669"/>
    <property type="project" value="TreeGrafter"/>
</dbReference>
<comment type="caution">
    <text evidence="3">The sequence shown here is derived from an EMBL/GenBank/DDBJ whole genome shotgun (WGS) entry which is preliminary data.</text>
</comment>
<feature type="compositionally biased region" description="Acidic residues" evidence="1">
    <location>
        <begin position="292"/>
        <end position="305"/>
    </location>
</feature>
<feature type="region of interest" description="Disordered" evidence="1">
    <location>
        <begin position="285"/>
        <end position="332"/>
    </location>
</feature>
<name>D3BKA8_HETP5</name>
<sequence length="604" mass="70156">MLRYKSLTNTNFYLLQSISKINNNNNYSCFKNNNSVTFCINSNSNSNNNSNSSCNIVQYHNYSSKHHHSNNSHQHHHSHNSHNSNEHNSHSKPIPNARSVLKKFFLKVHPDLFYQYPKLKNINDKSLRVLQSFLEEVKSEKVSSRSYKLEFYYLDARSATTTNEDDIPYVEISFDIDNSTPRKLNTMIKKAEQKIQNLLKITGITDEFYLNSLLGKTVKQQHPDQVFEAADSLLSFLTHYSNDARERCRSVIDEERSIDIIRDRDRQERSRRSKLETFHFSDEQIDQHNNENIDEDYDGDDDGDEYQYVNKFNPFGESNNNSSEKQQKQQQYMGFGQRLKRGGQEMKQQLFEPFGLFKDKDSWRGWDKIKAGFVTPETSEKTDDSHISLRLEGMTLFFTNKSGVDLEGRLQLDIENPQNWQEELNLLKPSIVIRNIRSCRDRKNLEIEAADSIGVGCIYTDYNEQNTKEYIDYLKFIIETSAVSEGYIKSKLNDINLRVVTPNSTKIEPFTLDERNGVINIPLHGNVEEIFQSLALPLESTTAQPFASTLSNIYIVTGSKKLFLRKLDENIYLLFGQTGYYFSAAFIKASDRNNHFFDTLKINI</sequence>
<evidence type="ECO:0000313" key="4">
    <source>
        <dbReference type="Proteomes" id="UP000001396"/>
    </source>
</evidence>
<evidence type="ECO:0000259" key="2">
    <source>
        <dbReference type="Pfam" id="PF14687"/>
    </source>
</evidence>
<dbReference type="FunCoup" id="D3BKA8">
    <property type="interactions" value="21"/>
</dbReference>
<reference evidence="3 4" key="1">
    <citation type="journal article" date="2011" name="Genome Res.">
        <title>Phylogeny-wide analysis of social amoeba genomes highlights ancient origins for complex intercellular communication.</title>
        <authorList>
            <person name="Heidel A.J."/>
            <person name="Lawal H.M."/>
            <person name="Felder M."/>
            <person name="Schilde C."/>
            <person name="Helps N.R."/>
            <person name="Tunggal B."/>
            <person name="Rivero F."/>
            <person name="John U."/>
            <person name="Schleicher M."/>
            <person name="Eichinger L."/>
            <person name="Platzer M."/>
            <person name="Noegel A.A."/>
            <person name="Schaap P."/>
            <person name="Gloeckner G."/>
        </authorList>
    </citation>
    <scope>NUCLEOTIDE SEQUENCE [LARGE SCALE GENOMIC DNA]</scope>
    <source>
        <strain evidence="4">ATCC 26659 / Pp 5 / PN500</strain>
    </source>
</reference>